<organism evidence="1 2">
    <name type="scientific">Bugula neritina</name>
    <name type="common">Brown bryozoan</name>
    <name type="synonym">Sertularia neritina</name>
    <dbReference type="NCBI Taxonomy" id="10212"/>
    <lineage>
        <taxon>Eukaryota</taxon>
        <taxon>Metazoa</taxon>
        <taxon>Spiralia</taxon>
        <taxon>Lophotrochozoa</taxon>
        <taxon>Bryozoa</taxon>
        <taxon>Gymnolaemata</taxon>
        <taxon>Cheilostomatida</taxon>
        <taxon>Flustrina</taxon>
        <taxon>Buguloidea</taxon>
        <taxon>Bugulidae</taxon>
        <taxon>Bugula</taxon>
    </lineage>
</organism>
<comment type="caution">
    <text evidence="1">The sequence shown here is derived from an EMBL/GenBank/DDBJ whole genome shotgun (WGS) entry which is preliminary data.</text>
</comment>
<reference evidence="1" key="1">
    <citation type="submission" date="2020-06" db="EMBL/GenBank/DDBJ databases">
        <title>Draft genome of Bugula neritina, a colonial animal packing powerful symbionts and potential medicines.</title>
        <authorList>
            <person name="Rayko M."/>
        </authorList>
    </citation>
    <scope>NUCLEOTIDE SEQUENCE [LARGE SCALE GENOMIC DNA]</scope>
    <source>
        <strain evidence="1">Kwan_BN1</strain>
    </source>
</reference>
<proteinExistence type="predicted"/>
<dbReference type="EMBL" id="VXIV02001253">
    <property type="protein sequence ID" value="KAF6033718.1"/>
    <property type="molecule type" value="Genomic_DNA"/>
</dbReference>
<evidence type="ECO:0000313" key="2">
    <source>
        <dbReference type="Proteomes" id="UP000593567"/>
    </source>
</evidence>
<dbReference type="AlphaFoldDB" id="A0A7J7K7W6"/>
<dbReference type="Proteomes" id="UP000593567">
    <property type="component" value="Unassembled WGS sequence"/>
</dbReference>
<dbReference type="OrthoDB" id="5596051at2759"/>
<accession>A0A7J7K7W6</accession>
<protein>
    <submittedName>
        <fullName evidence="1">GCLM</fullName>
    </submittedName>
</protein>
<evidence type="ECO:0000313" key="1">
    <source>
        <dbReference type="EMBL" id="KAF6033718.1"/>
    </source>
</evidence>
<sequence length="113" mass="12446">MAEDNSMPIIPKAGSIYVHTGNICTWDRLKHKVNQIPNFEVYECLSECMKKALDDSAKSSLQYEHSLTCCGQGDTPSPTTDSEVDRSNLKLTAKVFLSTPTGEALQDAITYSN</sequence>
<gene>
    <name evidence="1" type="ORF">EB796_007974</name>
</gene>
<name>A0A7J7K7W6_BUGNE</name>
<keyword evidence="2" id="KW-1185">Reference proteome</keyword>